<dbReference type="Proteomes" id="UP000326711">
    <property type="component" value="Chromosome"/>
</dbReference>
<evidence type="ECO:0000256" key="2">
    <source>
        <dbReference type="PROSITE-ProRule" id="PRU00335"/>
    </source>
</evidence>
<dbReference type="EMBL" id="CP045032">
    <property type="protein sequence ID" value="QFQ03249.1"/>
    <property type="molecule type" value="Genomic_DNA"/>
</dbReference>
<dbReference type="PROSITE" id="PS50977">
    <property type="entry name" value="HTH_TETR_2"/>
    <property type="match status" value="1"/>
</dbReference>
<evidence type="ECO:0000313" key="4">
    <source>
        <dbReference type="EMBL" id="QFQ03249.1"/>
    </source>
</evidence>
<dbReference type="KEGG" id="cuo:CUROG_09525"/>
<evidence type="ECO:0000256" key="1">
    <source>
        <dbReference type="ARBA" id="ARBA00023125"/>
    </source>
</evidence>
<dbReference type="RefSeq" id="WP_151903509.1">
    <property type="nucleotide sequence ID" value="NZ_CP045032.1"/>
</dbReference>
<dbReference type="InterPro" id="IPR009057">
    <property type="entry name" value="Homeodomain-like_sf"/>
</dbReference>
<dbReference type="AlphaFoldDB" id="A0A5J6ZCP6"/>
<keyword evidence="5" id="KW-1185">Reference proteome</keyword>
<proteinExistence type="predicted"/>
<dbReference type="SUPFAM" id="SSF46689">
    <property type="entry name" value="Homeodomain-like"/>
    <property type="match status" value="1"/>
</dbReference>
<evidence type="ECO:0000313" key="5">
    <source>
        <dbReference type="Proteomes" id="UP000326711"/>
    </source>
</evidence>
<dbReference type="OrthoDB" id="4709704at2"/>
<dbReference type="GO" id="GO:0003677">
    <property type="term" value="F:DNA binding"/>
    <property type="evidence" value="ECO:0007669"/>
    <property type="project" value="UniProtKB-UniRule"/>
</dbReference>
<sequence length="199" mass="21567">MPKISAPTVAEHRAKQHKQVLDAALRYIVEHEGDVPTLGEVAKDVGLARSSVYQYVSSRADLMGQLLIMLMEEWAAAVSKEMEQVEASSGKHGAALANAKLSAYVRTTLDLFADGTRHAMMVAASKVPSVFEDARVLCAHNVMRPELVAILEKAGLPKGEAEAYADLVDTATHRAAEMIAQGVEREDVIASLDRMIRLS</sequence>
<feature type="DNA-binding region" description="H-T-H motif" evidence="2">
    <location>
        <begin position="37"/>
        <end position="56"/>
    </location>
</feature>
<protein>
    <recommendedName>
        <fullName evidence="3">HTH tetR-type domain-containing protein</fullName>
    </recommendedName>
</protein>
<name>A0A5J6ZCP6_9CORY</name>
<dbReference type="InterPro" id="IPR001647">
    <property type="entry name" value="HTH_TetR"/>
</dbReference>
<gene>
    <name evidence="4" type="ORF">CUROG_09525</name>
</gene>
<reference evidence="5" key="1">
    <citation type="submission" date="2019-10" db="EMBL/GenBank/DDBJ databases">
        <title>Complete genome sequence of Corynebacterium urogenitalis DSM 108747, isolated from the genital tract of a cow.</title>
        <authorList>
            <person name="Ruckert C."/>
            <person name="Ballas P."/>
            <person name="Wagener K."/>
            <person name="Drillich M."/>
            <person name="Kaempfer P."/>
            <person name="Busse H.-J."/>
            <person name="Ehling-Schulz M."/>
        </authorList>
    </citation>
    <scope>NUCLEOTIDE SEQUENCE [LARGE SCALE GENOMIC DNA]</scope>
    <source>
        <strain evidence="5">LMM 1652</strain>
    </source>
</reference>
<accession>A0A5J6ZCP6</accession>
<evidence type="ECO:0000259" key="3">
    <source>
        <dbReference type="PROSITE" id="PS50977"/>
    </source>
</evidence>
<dbReference type="Gene3D" id="1.10.357.10">
    <property type="entry name" value="Tetracycline Repressor, domain 2"/>
    <property type="match status" value="1"/>
</dbReference>
<organism evidence="4 5">
    <name type="scientific">Corynebacterium urogenitale</name>
    <dbReference type="NCBI Taxonomy" id="2487892"/>
    <lineage>
        <taxon>Bacteria</taxon>
        <taxon>Bacillati</taxon>
        <taxon>Actinomycetota</taxon>
        <taxon>Actinomycetes</taxon>
        <taxon>Mycobacteriales</taxon>
        <taxon>Corynebacteriaceae</taxon>
        <taxon>Corynebacterium</taxon>
    </lineage>
</organism>
<feature type="domain" description="HTH tetR-type" evidence="3">
    <location>
        <begin position="14"/>
        <end position="74"/>
    </location>
</feature>
<keyword evidence="1 2" id="KW-0238">DNA-binding</keyword>